<reference evidence="6" key="2">
    <citation type="submission" date="2020-09" db="EMBL/GenBank/DDBJ databases">
        <authorList>
            <person name="Sun Q."/>
            <person name="Zhou Y."/>
        </authorList>
    </citation>
    <scope>NUCLEOTIDE SEQUENCE</scope>
    <source>
        <strain evidence="6">CGMCC 1.12827</strain>
    </source>
</reference>
<keyword evidence="2 5" id="KW-0812">Transmembrane</keyword>
<gene>
    <name evidence="6" type="ORF">GCM10011489_05990</name>
</gene>
<sequence>MGTYQPGTTVLHRLPPGAKLAGLFAFAIAVIALPGPWYAVGALALAVGLAMWARVSRDSLLSALRGFAIVGISLGAYHVWQNGWSSAAAAVAAVFALIVASTVFTATTAVDDLLDTITRILTPLRPLRVDPEKVALAFALTLRAVPSTLDLATETADAARARGLERSPRARLIPLVLRAVAQARHTGEALTARGVGDD</sequence>
<comment type="caution">
    <text evidence="6">The sequence shown here is derived from an EMBL/GenBank/DDBJ whole genome shotgun (WGS) entry which is preliminary data.</text>
</comment>
<feature type="transmembrane region" description="Helical" evidence="5">
    <location>
        <begin position="60"/>
        <end position="80"/>
    </location>
</feature>
<evidence type="ECO:0000256" key="5">
    <source>
        <dbReference type="SAM" id="Phobius"/>
    </source>
</evidence>
<evidence type="ECO:0000313" key="6">
    <source>
        <dbReference type="EMBL" id="GGB20676.1"/>
    </source>
</evidence>
<feature type="transmembrane region" description="Helical" evidence="5">
    <location>
        <begin position="20"/>
        <end position="53"/>
    </location>
</feature>
<name>A0A916SYY0_9ACTN</name>
<dbReference type="InterPro" id="IPR003339">
    <property type="entry name" value="ABC/ECF_trnsptr_transmembrane"/>
</dbReference>
<comment type="subcellular location">
    <subcellularLocation>
        <location evidence="1">Membrane</location>
        <topology evidence="1">Multi-pass membrane protein</topology>
    </subcellularLocation>
</comment>
<accession>A0A916SYY0</accession>
<protein>
    <submittedName>
        <fullName evidence="6">Cobalt ABC transporter</fullName>
    </submittedName>
</protein>
<proteinExistence type="predicted"/>
<evidence type="ECO:0000256" key="3">
    <source>
        <dbReference type="ARBA" id="ARBA00022989"/>
    </source>
</evidence>
<organism evidence="6 7">
    <name type="scientific">Gordonia jinhuaensis</name>
    <dbReference type="NCBI Taxonomy" id="1517702"/>
    <lineage>
        <taxon>Bacteria</taxon>
        <taxon>Bacillati</taxon>
        <taxon>Actinomycetota</taxon>
        <taxon>Actinomycetes</taxon>
        <taxon>Mycobacteriales</taxon>
        <taxon>Gordoniaceae</taxon>
        <taxon>Gordonia</taxon>
    </lineage>
</organism>
<dbReference type="GO" id="GO:0005886">
    <property type="term" value="C:plasma membrane"/>
    <property type="evidence" value="ECO:0007669"/>
    <property type="project" value="TreeGrafter"/>
</dbReference>
<keyword evidence="7" id="KW-1185">Reference proteome</keyword>
<dbReference type="Pfam" id="PF02361">
    <property type="entry name" value="CbiQ"/>
    <property type="match status" value="1"/>
</dbReference>
<dbReference type="AlphaFoldDB" id="A0A916SYY0"/>
<feature type="transmembrane region" description="Helical" evidence="5">
    <location>
        <begin position="86"/>
        <end position="110"/>
    </location>
</feature>
<dbReference type="PANTHER" id="PTHR33514">
    <property type="entry name" value="PROTEIN ABCI12, CHLOROPLASTIC"/>
    <property type="match status" value="1"/>
</dbReference>
<dbReference type="PANTHER" id="PTHR33514:SF13">
    <property type="entry name" value="PROTEIN ABCI12, CHLOROPLASTIC"/>
    <property type="match status" value="1"/>
</dbReference>
<evidence type="ECO:0000256" key="1">
    <source>
        <dbReference type="ARBA" id="ARBA00004141"/>
    </source>
</evidence>
<dbReference type="CDD" id="cd16914">
    <property type="entry name" value="EcfT"/>
    <property type="match status" value="1"/>
</dbReference>
<dbReference type="Proteomes" id="UP000621454">
    <property type="component" value="Unassembled WGS sequence"/>
</dbReference>
<reference evidence="6" key="1">
    <citation type="journal article" date="2014" name="Int. J. Syst. Evol. Microbiol.">
        <title>Complete genome sequence of Corynebacterium casei LMG S-19264T (=DSM 44701T), isolated from a smear-ripened cheese.</title>
        <authorList>
            <consortium name="US DOE Joint Genome Institute (JGI-PGF)"/>
            <person name="Walter F."/>
            <person name="Albersmeier A."/>
            <person name="Kalinowski J."/>
            <person name="Ruckert C."/>
        </authorList>
    </citation>
    <scope>NUCLEOTIDE SEQUENCE</scope>
    <source>
        <strain evidence="6">CGMCC 1.12827</strain>
    </source>
</reference>
<evidence type="ECO:0000313" key="7">
    <source>
        <dbReference type="Proteomes" id="UP000621454"/>
    </source>
</evidence>
<evidence type="ECO:0000256" key="2">
    <source>
        <dbReference type="ARBA" id="ARBA00022692"/>
    </source>
</evidence>
<keyword evidence="4 5" id="KW-0472">Membrane</keyword>
<keyword evidence="3 5" id="KW-1133">Transmembrane helix</keyword>
<dbReference type="EMBL" id="BMGC01000003">
    <property type="protein sequence ID" value="GGB20676.1"/>
    <property type="molecule type" value="Genomic_DNA"/>
</dbReference>
<evidence type="ECO:0000256" key="4">
    <source>
        <dbReference type="ARBA" id="ARBA00023136"/>
    </source>
</evidence>